<keyword evidence="5" id="KW-1185">Reference proteome</keyword>
<evidence type="ECO:0000256" key="1">
    <source>
        <dbReference type="ARBA" id="ARBA00023125"/>
    </source>
</evidence>
<dbReference type="PROSITE" id="PS50977">
    <property type="entry name" value="HTH_TETR_2"/>
    <property type="match status" value="1"/>
</dbReference>
<reference evidence="5" key="1">
    <citation type="journal article" date="2019" name="Int. J. Syst. Evol. Microbiol.">
        <title>The Global Catalogue of Microorganisms (GCM) 10K type strain sequencing project: providing services to taxonomists for standard genome sequencing and annotation.</title>
        <authorList>
            <consortium name="The Broad Institute Genomics Platform"/>
            <consortium name="The Broad Institute Genome Sequencing Center for Infectious Disease"/>
            <person name="Wu L."/>
            <person name="Ma J."/>
        </authorList>
    </citation>
    <scope>NUCLEOTIDE SEQUENCE [LARGE SCALE GENOMIC DNA]</scope>
    <source>
        <strain evidence="5">JCM 17986</strain>
    </source>
</reference>
<dbReference type="PANTHER" id="PTHR30055">
    <property type="entry name" value="HTH-TYPE TRANSCRIPTIONAL REGULATOR RUTR"/>
    <property type="match status" value="1"/>
</dbReference>
<dbReference type="InterPro" id="IPR050109">
    <property type="entry name" value="HTH-type_TetR-like_transc_reg"/>
</dbReference>
<feature type="DNA-binding region" description="H-T-H motif" evidence="2">
    <location>
        <begin position="33"/>
        <end position="52"/>
    </location>
</feature>
<organism evidence="4 5">
    <name type="scientific">Yinghuangia aomiensis</name>
    <dbReference type="NCBI Taxonomy" id="676205"/>
    <lineage>
        <taxon>Bacteria</taxon>
        <taxon>Bacillati</taxon>
        <taxon>Actinomycetota</taxon>
        <taxon>Actinomycetes</taxon>
        <taxon>Kitasatosporales</taxon>
        <taxon>Streptomycetaceae</taxon>
        <taxon>Yinghuangia</taxon>
    </lineage>
</organism>
<dbReference type="RefSeq" id="WP_425585198.1">
    <property type="nucleotide sequence ID" value="NZ_BAABHS010000034.1"/>
</dbReference>
<protein>
    <recommendedName>
        <fullName evidence="3">HTH tetR-type domain-containing protein</fullName>
    </recommendedName>
</protein>
<dbReference type="EMBL" id="BAABHS010000034">
    <property type="protein sequence ID" value="GAA4987887.1"/>
    <property type="molecule type" value="Genomic_DNA"/>
</dbReference>
<evidence type="ECO:0000313" key="4">
    <source>
        <dbReference type="EMBL" id="GAA4987887.1"/>
    </source>
</evidence>
<feature type="domain" description="HTH tetR-type" evidence="3">
    <location>
        <begin position="12"/>
        <end position="70"/>
    </location>
</feature>
<keyword evidence="1 2" id="KW-0238">DNA-binding</keyword>
<dbReference type="InterPro" id="IPR009057">
    <property type="entry name" value="Homeodomain-like_sf"/>
</dbReference>
<dbReference type="Gene3D" id="1.10.357.10">
    <property type="entry name" value="Tetracycline Repressor, domain 2"/>
    <property type="match status" value="1"/>
</dbReference>
<dbReference type="PANTHER" id="PTHR30055:SF239">
    <property type="entry name" value="TRANSCRIPTIONAL REGULATORY PROTEIN"/>
    <property type="match status" value="1"/>
</dbReference>
<comment type="caution">
    <text evidence="4">The sequence shown here is derived from an EMBL/GenBank/DDBJ whole genome shotgun (WGS) entry which is preliminary data.</text>
</comment>
<dbReference type="Proteomes" id="UP001500466">
    <property type="component" value="Unassembled WGS sequence"/>
</dbReference>
<dbReference type="SUPFAM" id="SSF46689">
    <property type="entry name" value="Homeodomain-like"/>
    <property type="match status" value="1"/>
</dbReference>
<name>A0ABP9I5I0_9ACTN</name>
<dbReference type="InterPro" id="IPR001647">
    <property type="entry name" value="HTH_TetR"/>
</dbReference>
<sequence length="104" mass="11337">MTPKRRPGRPARTNRDQIVRAALDVDAQGGAVSMQAVADRLGVTPAALCHHVADRDELVAGVAVARLDAALDDSWMPGARRRCRSSPINVRSRSSWRQVWTIAP</sequence>
<evidence type="ECO:0000259" key="3">
    <source>
        <dbReference type="PROSITE" id="PS50977"/>
    </source>
</evidence>
<evidence type="ECO:0000256" key="2">
    <source>
        <dbReference type="PROSITE-ProRule" id="PRU00335"/>
    </source>
</evidence>
<accession>A0ABP9I5I0</accession>
<gene>
    <name evidence="4" type="ORF">GCM10023205_68470</name>
</gene>
<evidence type="ECO:0000313" key="5">
    <source>
        <dbReference type="Proteomes" id="UP001500466"/>
    </source>
</evidence>
<proteinExistence type="predicted"/>